<dbReference type="RefSeq" id="WP_149782206.1">
    <property type="nucleotide sequence ID" value="NZ_FMZP01000001.1"/>
</dbReference>
<organism evidence="3 4">
    <name type="scientific">Natrinema hispanicum</name>
    <dbReference type="NCBI Taxonomy" id="392421"/>
    <lineage>
        <taxon>Archaea</taxon>
        <taxon>Methanobacteriati</taxon>
        <taxon>Methanobacteriota</taxon>
        <taxon>Stenosarchaea group</taxon>
        <taxon>Halobacteria</taxon>
        <taxon>Halobacteriales</taxon>
        <taxon>Natrialbaceae</taxon>
        <taxon>Natrinema</taxon>
    </lineage>
</organism>
<protein>
    <recommendedName>
        <fullName evidence="5">DUF4145 domain-containing protein</fullName>
    </recommendedName>
</protein>
<dbReference type="Proteomes" id="UP000324021">
    <property type="component" value="Unassembled WGS sequence"/>
</dbReference>
<feature type="domain" description="DUF8168" evidence="2">
    <location>
        <begin position="4"/>
        <end position="96"/>
    </location>
</feature>
<sequence length="242" mass="28123">MNRYVFTGSVFPERANVNVSPPVEFSSEMHDFEISIIASQITVVLESEEEIEDIHTVRNLVKTHTQALTDIFAYTHGYAYSVEITSVVGPNNERSVFGATVPVIRDQLSEKDRSEKFNEIWELVASDVATYIDRILVDLRLAMKHAHDTGFYCYRAIETIRKYFHEEFSIPEENNEDIKQGWVKMRGELGIDRTDLDKIKVFADERRHGGEIEITNEERAEVFEVTWDVINSFFQYTKKRVE</sequence>
<accession>A0A1G6IIE5</accession>
<dbReference type="AlphaFoldDB" id="A0A1G6IIE5"/>
<evidence type="ECO:0000259" key="1">
    <source>
        <dbReference type="Pfam" id="PF26504"/>
    </source>
</evidence>
<evidence type="ECO:0000259" key="2">
    <source>
        <dbReference type="Pfam" id="PF26505"/>
    </source>
</evidence>
<evidence type="ECO:0000313" key="3">
    <source>
        <dbReference type="EMBL" id="SDC05765.1"/>
    </source>
</evidence>
<feature type="domain" description="DUF8168" evidence="1">
    <location>
        <begin position="118"/>
        <end position="237"/>
    </location>
</feature>
<dbReference type="Pfam" id="PF26504">
    <property type="entry name" value="DUF8168_C"/>
    <property type="match status" value="1"/>
</dbReference>
<proteinExistence type="predicted"/>
<evidence type="ECO:0000313" key="4">
    <source>
        <dbReference type="Proteomes" id="UP000324021"/>
    </source>
</evidence>
<dbReference type="InterPro" id="IPR059012">
    <property type="entry name" value="DUF8168_C"/>
</dbReference>
<name>A0A1G6IIE5_9EURY</name>
<dbReference type="Pfam" id="PF26505">
    <property type="entry name" value="DUF8168_N"/>
    <property type="match status" value="1"/>
</dbReference>
<gene>
    <name evidence="3" type="ORF">SAMN05192552_1001262</name>
</gene>
<dbReference type="EMBL" id="FMZP01000001">
    <property type="protein sequence ID" value="SDC05765.1"/>
    <property type="molecule type" value="Genomic_DNA"/>
</dbReference>
<evidence type="ECO:0008006" key="5">
    <source>
        <dbReference type="Google" id="ProtNLM"/>
    </source>
</evidence>
<reference evidence="3 4" key="1">
    <citation type="submission" date="2016-10" db="EMBL/GenBank/DDBJ databases">
        <authorList>
            <person name="Varghese N."/>
            <person name="Submissions S."/>
        </authorList>
    </citation>
    <scope>NUCLEOTIDE SEQUENCE [LARGE SCALE GENOMIC DNA]</scope>
    <source>
        <strain evidence="3 4">CDM_1</strain>
    </source>
</reference>
<dbReference type="InterPro" id="IPR059013">
    <property type="entry name" value="DUF8168_N"/>
</dbReference>